<dbReference type="RefSeq" id="WP_127197428.1">
    <property type="nucleotide sequence ID" value="NZ_RZNX01000001.1"/>
</dbReference>
<dbReference type="SUPFAM" id="SSF49373">
    <property type="entry name" value="Invasin/intimin cell-adhesion fragments"/>
    <property type="match status" value="1"/>
</dbReference>
<sequence>MFIQPAAKVFWTRLIAALVILLGATMMWLQPLKAAQAEVNQDRHSLGFAQNVYEVKLGEKINVSLLLKGKDRNEDVTTVAEIFTFNQRIAKSYDHGVIEGINPGTTYLYGNYHNTIYDTAIAEVRVVGEPPEDLELKFDSDEYSMVPEEPVEFRVTAKGKDGVVKDVTGDVMLTSDHFHVVSFYGHDNIYEIFSDIPGEATITALYHGKLAIAKVTSYKQNLKLKLDSEEYSLLAGERLDIQLTATHPNGRTEVIGPGRIQYSFTDNPDVAWVNKITGELIAFGPGEATVTVKYRDFTASAKVYVYPKK</sequence>
<dbReference type="AlphaFoldDB" id="A0A433XP36"/>
<keyword evidence="2" id="KW-1185">Reference proteome</keyword>
<accession>A0A433XP36</accession>
<dbReference type="OrthoDB" id="2540070at2"/>
<protein>
    <recommendedName>
        <fullName evidence="3">BIG2 domain-containing protein</fullName>
    </recommendedName>
</protein>
<dbReference type="Proteomes" id="UP000272464">
    <property type="component" value="Unassembled WGS sequence"/>
</dbReference>
<evidence type="ECO:0000313" key="1">
    <source>
        <dbReference type="EMBL" id="RUT35728.1"/>
    </source>
</evidence>
<gene>
    <name evidence="1" type="ORF">EJP77_01540</name>
</gene>
<dbReference type="Gene3D" id="2.60.40.1080">
    <property type="match status" value="1"/>
</dbReference>
<reference evidence="1 2" key="1">
    <citation type="submission" date="2018-12" db="EMBL/GenBank/DDBJ databases">
        <authorList>
            <person name="Sun L."/>
            <person name="Chen Z."/>
        </authorList>
    </citation>
    <scope>NUCLEOTIDE SEQUENCE [LARGE SCALE GENOMIC DNA]</scope>
    <source>
        <strain evidence="1 2">3-5-3</strain>
    </source>
</reference>
<dbReference type="InterPro" id="IPR008964">
    <property type="entry name" value="Invasin/intimin_cell_adhesion"/>
</dbReference>
<evidence type="ECO:0000313" key="2">
    <source>
        <dbReference type="Proteomes" id="UP000272464"/>
    </source>
</evidence>
<evidence type="ECO:0008006" key="3">
    <source>
        <dbReference type="Google" id="ProtNLM"/>
    </source>
</evidence>
<comment type="caution">
    <text evidence="1">The sequence shown here is derived from an EMBL/GenBank/DDBJ whole genome shotgun (WGS) entry which is preliminary data.</text>
</comment>
<proteinExistence type="predicted"/>
<dbReference type="EMBL" id="RZNX01000001">
    <property type="protein sequence ID" value="RUT35728.1"/>
    <property type="molecule type" value="Genomic_DNA"/>
</dbReference>
<name>A0A433XP36_9BACL</name>
<organism evidence="1 2">
    <name type="scientific">Paenibacillus zeisoli</name>
    <dbReference type="NCBI Taxonomy" id="2496267"/>
    <lineage>
        <taxon>Bacteria</taxon>
        <taxon>Bacillati</taxon>
        <taxon>Bacillota</taxon>
        <taxon>Bacilli</taxon>
        <taxon>Bacillales</taxon>
        <taxon>Paenibacillaceae</taxon>
        <taxon>Paenibacillus</taxon>
    </lineage>
</organism>